<dbReference type="EMBL" id="CM044704">
    <property type="protein sequence ID" value="KAI5667225.1"/>
    <property type="molecule type" value="Genomic_DNA"/>
</dbReference>
<reference evidence="2" key="1">
    <citation type="journal article" date="2023" name="Nat. Plants">
        <title>Single-cell RNA sequencing provides a high-resolution roadmap for understanding the multicellular compartmentation of specialized metabolism.</title>
        <authorList>
            <person name="Sun S."/>
            <person name="Shen X."/>
            <person name="Li Y."/>
            <person name="Li Y."/>
            <person name="Wang S."/>
            <person name="Li R."/>
            <person name="Zhang H."/>
            <person name="Shen G."/>
            <person name="Guo B."/>
            <person name="Wei J."/>
            <person name="Xu J."/>
            <person name="St-Pierre B."/>
            <person name="Chen S."/>
            <person name="Sun C."/>
        </authorList>
    </citation>
    <scope>NUCLEOTIDE SEQUENCE [LARGE SCALE GENOMIC DNA]</scope>
</reference>
<comment type="caution">
    <text evidence="1">The sequence shown here is derived from an EMBL/GenBank/DDBJ whole genome shotgun (WGS) entry which is preliminary data.</text>
</comment>
<protein>
    <submittedName>
        <fullName evidence="1">Uncharacterized protein</fullName>
    </submittedName>
</protein>
<dbReference type="Proteomes" id="UP001060085">
    <property type="component" value="Linkage Group LG04"/>
</dbReference>
<name>A0ACC0B3J6_CATRO</name>
<sequence>MVKAKNVNVGKGESFEEGESSRGRTGKGKRVVTGVRALERFISIKEAANFEEWKRKRRKIAAGHGIDLSDMEGMEIIPNLFEDTGWGPLLTVNELFYPEMIYEFYANLHKDRVQKQGNITYQCIIIPNVGHKSFITNMHSFVMLALHEHRRMNFGYMPTEHMLATHTSSIKCLPYVCFLTRVFQYFVLSLIGVGDPIGPGKIYNKHTFKRMSFSKNEEGMLVRGGKDDNESDEDDEGNEGQEAMNVDEEDSEKESEEEIHRREMRQKKLQERFEEGLKPVIPFSAAKKINVRFLSFQNENQSSDFFKPNKNQSSYFEKWSSDFLFIKKIRRPILKIGHPVFTFTVKKMTVG</sequence>
<accession>A0ACC0B3J6</accession>
<evidence type="ECO:0000313" key="1">
    <source>
        <dbReference type="EMBL" id="KAI5667225.1"/>
    </source>
</evidence>
<organism evidence="1 2">
    <name type="scientific">Catharanthus roseus</name>
    <name type="common">Madagascar periwinkle</name>
    <name type="synonym">Vinca rosea</name>
    <dbReference type="NCBI Taxonomy" id="4058"/>
    <lineage>
        <taxon>Eukaryota</taxon>
        <taxon>Viridiplantae</taxon>
        <taxon>Streptophyta</taxon>
        <taxon>Embryophyta</taxon>
        <taxon>Tracheophyta</taxon>
        <taxon>Spermatophyta</taxon>
        <taxon>Magnoliopsida</taxon>
        <taxon>eudicotyledons</taxon>
        <taxon>Gunneridae</taxon>
        <taxon>Pentapetalae</taxon>
        <taxon>asterids</taxon>
        <taxon>lamiids</taxon>
        <taxon>Gentianales</taxon>
        <taxon>Apocynaceae</taxon>
        <taxon>Rauvolfioideae</taxon>
        <taxon>Vinceae</taxon>
        <taxon>Catharanthinae</taxon>
        <taxon>Catharanthus</taxon>
    </lineage>
</organism>
<keyword evidence="2" id="KW-1185">Reference proteome</keyword>
<proteinExistence type="predicted"/>
<gene>
    <name evidence="1" type="ORF">M9H77_17078</name>
</gene>
<evidence type="ECO:0000313" key="2">
    <source>
        <dbReference type="Proteomes" id="UP001060085"/>
    </source>
</evidence>